<reference evidence="6" key="1">
    <citation type="submission" date="2020-12" db="EMBL/GenBank/DDBJ databases">
        <title>Desulfobium dissulfuricans gen. nov., sp. nov., a novel mesophilic, sulfate-reducing bacterium isolated from a deep-sea hydrothermal vent.</title>
        <authorList>
            <person name="Hashimoto Y."/>
            <person name="Tame A."/>
            <person name="Sawayama S."/>
            <person name="Miyazaki J."/>
            <person name="Takai K."/>
            <person name="Nakagawa S."/>
        </authorList>
    </citation>
    <scope>NUCLEOTIDE SEQUENCE</scope>
    <source>
        <strain evidence="6">GF1</strain>
    </source>
</reference>
<dbReference type="Proteomes" id="UP001063350">
    <property type="component" value="Chromosome"/>
</dbReference>
<proteinExistence type="predicted"/>
<dbReference type="InterPro" id="IPR032877">
    <property type="entry name" value="Transposase_HTH"/>
</dbReference>
<name>A0A915U1Z3_9BACT</name>
<dbReference type="InterPro" id="IPR029261">
    <property type="entry name" value="Transposase_Znf"/>
</dbReference>
<dbReference type="InterPro" id="IPR047951">
    <property type="entry name" value="Transpos_ISL3"/>
</dbReference>
<evidence type="ECO:0000313" key="4">
    <source>
        <dbReference type="EMBL" id="BCO09221.1"/>
    </source>
</evidence>
<dbReference type="EMBL" id="AP024233">
    <property type="protein sequence ID" value="BCO09330.1"/>
    <property type="molecule type" value="Genomic_DNA"/>
</dbReference>
<feature type="domain" description="Transposase IS204/IS1001/IS1096/IS1165 DDE" evidence="1">
    <location>
        <begin position="159"/>
        <end position="400"/>
    </location>
</feature>
<evidence type="ECO:0000259" key="2">
    <source>
        <dbReference type="Pfam" id="PF13542"/>
    </source>
</evidence>
<dbReference type="PANTHER" id="PTHR33498:SF1">
    <property type="entry name" value="TRANSPOSASE FOR INSERTION SEQUENCE ELEMENT IS1557"/>
    <property type="match status" value="1"/>
</dbReference>
<dbReference type="Pfam" id="PF14690">
    <property type="entry name" value="Zn_ribbon_ISL3"/>
    <property type="match status" value="1"/>
</dbReference>
<sequence length="414" mass="47785">MNSRDVISLGLGLEAPWEIKGQILDTEKVPHELRLTIKADRGAKYPCPVCGAMCKAHDFKVKTWRHLNFFQHHCYITAPVPRIRCEHHGVKQITVPWARKGSKFTLLFEQAAMVFVRDMPVLTAARILEMKDKRLWRIIRHYVNQALARMDLSGLKAFSLDETKSRRGHRYITVFIDLDRKEKPVVFATPGKGKKTLKAFKRFLADHQGKAENVVEVVSDMSGAFISGIKTHFVNSNITVDWFHVVQLFSKAVDEVRRKEAKEVRMPRAARWATLKAAESDLTEKQLDALAELEAMDLHTAEAWRIKELLRWVRRATNLRAARWRLTWFLNLANELCDDKKLLAPVRKALRTVEKYREEILARWISEHSNGRIEALNGIFQAAKVRARGYRNDETFITIIYLLAAPLQNLLKST</sequence>
<accession>A0A915U1Z3</accession>
<dbReference type="InterPro" id="IPR002560">
    <property type="entry name" value="Transposase_DDE"/>
</dbReference>
<protein>
    <submittedName>
        <fullName evidence="6">ISL3 family transposase</fullName>
    </submittedName>
</protein>
<dbReference type="NCBIfam" id="NF033550">
    <property type="entry name" value="transpos_ISL3"/>
    <property type="match status" value="1"/>
</dbReference>
<dbReference type="KEGG" id="ddu:GF1_16590"/>
<organism evidence="6 7">
    <name type="scientific">Desulfolithobacter dissulfuricans</name>
    <dbReference type="NCBI Taxonomy" id="2795293"/>
    <lineage>
        <taxon>Bacteria</taxon>
        <taxon>Pseudomonadati</taxon>
        <taxon>Thermodesulfobacteriota</taxon>
        <taxon>Desulfobulbia</taxon>
        <taxon>Desulfobulbales</taxon>
        <taxon>Desulfobulbaceae</taxon>
        <taxon>Desulfolithobacter</taxon>
    </lineage>
</organism>
<dbReference type="KEGG" id="ddu:GF1_17060"/>
<dbReference type="EMBL" id="AP024233">
    <property type="protein sequence ID" value="BCO09221.1"/>
    <property type="molecule type" value="Genomic_DNA"/>
</dbReference>
<dbReference type="AlphaFoldDB" id="A0A915U1Z3"/>
<dbReference type="RefSeq" id="WP_267926041.1">
    <property type="nucleotide sequence ID" value="NZ_AP024233.1"/>
</dbReference>
<feature type="domain" description="Transposase IS204/IS1001/IS1096/IS1165 zinc-finger" evidence="3">
    <location>
        <begin position="47"/>
        <end position="88"/>
    </location>
</feature>
<feature type="domain" description="Transposase IS204/IS1001/IS1096/IS1165 helix-turn-helix" evidence="2">
    <location>
        <begin position="94"/>
        <end position="143"/>
    </location>
</feature>
<evidence type="ECO:0000259" key="3">
    <source>
        <dbReference type="Pfam" id="PF14690"/>
    </source>
</evidence>
<evidence type="ECO:0000313" key="5">
    <source>
        <dbReference type="EMBL" id="BCO09283.1"/>
    </source>
</evidence>
<dbReference type="EMBL" id="AP024233">
    <property type="protein sequence ID" value="BCO09283.1"/>
    <property type="molecule type" value="Genomic_DNA"/>
</dbReference>
<dbReference type="Pfam" id="PF13542">
    <property type="entry name" value="HTH_Tnp_ISL3"/>
    <property type="match status" value="1"/>
</dbReference>
<evidence type="ECO:0000259" key="1">
    <source>
        <dbReference type="Pfam" id="PF01610"/>
    </source>
</evidence>
<gene>
    <name evidence="4" type="ORF">GF1_15970</name>
    <name evidence="5" type="ORF">GF1_16590</name>
    <name evidence="6" type="ORF">GF1_17060</name>
</gene>
<dbReference type="PANTHER" id="PTHR33498">
    <property type="entry name" value="TRANSPOSASE FOR INSERTION SEQUENCE ELEMENT IS1557"/>
    <property type="match status" value="1"/>
</dbReference>
<evidence type="ECO:0000313" key="6">
    <source>
        <dbReference type="EMBL" id="BCO09330.1"/>
    </source>
</evidence>
<dbReference type="Pfam" id="PF01610">
    <property type="entry name" value="DDE_Tnp_ISL3"/>
    <property type="match status" value="1"/>
</dbReference>
<dbReference type="KEGG" id="ddu:GF1_15970"/>
<keyword evidence="7" id="KW-1185">Reference proteome</keyword>
<evidence type="ECO:0000313" key="7">
    <source>
        <dbReference type="Proteomes" id="UP001063350"/>
    </source>
</evidence>